<sequence length="235" mass="25518">MSSPQETKITILISGSGTNLQALINALPNQSNKNKNDISSPLLPPSSKIIRVISNKKDALGISRAKAADIPVSYHNLLKYKRDSQYATGDDKAYRKAYDEDLAKLVLRDGPDLVVCAGFMHVLGPGFLGPLGDGGVGIINLHPALRAQYNGANAIERAHADFMEGKITKTGVMIHYVIDVVDMGDPILQIEVPLTHPEDDDIGVLKERIHGIEHGAIVEGTRLAIEKLWKDRKAS</sequence>
<organism evidence="10 11">
    <name type="scientific">Venturia nashicola</name>
    <dbReference type="NCBI Taxonomy" id="86259"/>
    <lineage>
        <taxon>Eukaryota</taxon>
        <taxon>Fungi</taxon>
        <taxon>Dikarya</taxon>
        <taxon>Ascomycota</taxon>
        <taxon>Pezizomycotina</taxon>
        <taxon>Dothideomycetes</taxon>
        <taxon>Pleosporomycetidae</taxon>
        <taxon>Venturiales</taxon>
        <taxon>Venturiaceae</taxon>
        <taxon>Venturia</taxon>
    </lineage>
</organism>
<evidence type="ECO:0000256" key="8">
    <source>
        <dbReference type="ARBA" id="ARBA00047664"/>
    </source>
</evidence>
<reference evidence="10 11" key="1">
    <citation type="submission" date="2019-04" db="EMBL/GenBank/DDBJ databases">
        <title>High contiguity whole genome sequence and gene annotation resource for two Venturia nashicola isolates.</title>
        <authorList>
            <person name="Prokchorchik M."/>
            <person name="Won K."/>
            <person name="Lee Y."/>
            <person name="Choi E.D."/>
            <person name="Segonzac C."/>
            <person name="Sohn K.H."/>
        </authorList>
    </citation>
    <scope>NUCLEOTIDE SEQUENCE [LARGE SCALE GENOMIC DNA]</scope>
    <source>
        <strain evidence="10 11">PRI2</strain>
    </source>
</reference>
<evidence type="ECO:0000256" key="5">
    <source>
        <dbReference type="ARBA" id="ARBA00038440"/>
    </source>
</evidence>
<dbReference type="InterPro" id="IPR001555">
    <property type="entry name" value="GART_AS"/>
</dbReference>
<dbReference type="InterPro" id="IPR002376">
    <property type="entry name" value="Formyl_transf_N"/>
</dbReference>
<proteinExistence type="inferred from homology"/>
<evidence type="ECO:0000256" key="3">
    <source>
        <dbReference type="ARBA" id="ARBA00022679"/>
    </source>
</evidence>
<protein>
    <recommendedName>
        <fullName evidence="2">phosphoribosylglycinamide formyltransferase 1</fullName>
        <ecNumber evidence="2">2.1.2.2</ecNumber>
    </recommendedName>
    <alternativeName>
        <fullName evidence="7">5'-phosphoribosylglycinamide transformylase</fullName>
    </alternativeName>
    <alternativeName>
        <fullName evidence="6">GAR transformylase</fullName>
    </alternativeName>
</protein>
<dbReference type="PROSITE" id="PS00373">
    <property type="entry name" value="GART"/>
    <property type="match status" value="1"/>
</dbReference>
<keyword evidence="11" id="KW-1185">Reference proteome</keyword>
<dbReference type="PANTHER" id="PTHR43369:SF2">
    <property type="entry name" value="PHOSPHORIBOSYLGLYCINAMIDE FORMYLTRANSFERASE"/>
    <property type="match status" value="1"/>
</dbReference>
<dbReference type="GO" id="GO:0006189">
    <property type="term" value="P:'de novo' IMP biosynthetic process"/>
    <property type="evidence" value="ECO:0007669"/>
    <property type="project" value="TreeGrafter"/>
</dbReference>
<dbReference type="Pfam" id="PF00551">
    <property type="entry name" value="Formyl_trans_N"/>
    <property type="match status" value="1"/>
</dbReference>
<evidence type="ECO:0000313" key="11">
    <source>
        <dbReference type="Proteomes" id="UP000298493"/>
    </source>
</evidence>
<dbReference type="PANTHER" id="PTHR43369">
    <property type="entry name" value="PHOSPHORIBOSYLGLYCINAMIDE FORMYLTRANSFERASE"/>
    <property type="match status" value="1"/>
</dbReference>
<evidence type="ECO:0000256" key="2">
    <source>
        <dbReference type="ARBA" id="ARBA00012254"/>
    </source>
</evidence>
<dbReference type="STRING" id="86259.A0A4Z1PN67"/>
<dbReference type="EMBL" id="SNSC02000001">
    <property type="protein sequence ID" value="TID27464.1"/>
    <property type="molecule type" value="Genomic_DNA"/>
</dbReference>
<dbReference type="Proteomes" id="UP000298493">
    <property type="component" value="Unassembled WGS sequence"/>
</dbReference>
<evidence type="ECO:0000256" key="4">
    <source>
        <dbReference type="ARBA" id="ARBA00022755"/>
    </source>
</evidence>
<evidence type="ECO:0000313" key="10">
    <source>
        <dbReference type="EMBL" id="TID27464.1"/>
    </source>
</evidence>
<name>A0A4Z1PN67_9PEZI</name>
<dbReference type="AlphaFoldDB" id="A0A4Z1PN67"/>
<accession>A0A4Z1PN67</accession>
<gene>
    <name evidence="10" type="ORF">E6O75_ATG00231</name>
</gene>
<dbReference type="GO" id="GO:0005737">
    <property type="term" value="C:cytoplasm"/>
    <property type="evidence" value="ECO:0007669"/>
    <property type="project" value="TreeGrafter"/>
</dbReference>
<feature type="domain" description="Formyl transferase N-terminal" evidence="9">
    <location>
        <begin position="8"/>
        <end position="219"/>
    </location>
</feature>
<keyword evidence="3 10" id="KW-0808">Transferase</keyword>
<evidence type="ECO:0000256" key="1">
    <source>
        <dbReference type="ARBA" id="ARBA00005054"/>
    </source>
</evidence>
<dbReference type="InterPro" id="IPR036477">
    <property type="entry name" value="Formyl_transf_N_sf"/>
</dbReference>
<comment type="caution">
    <text evidence="10">The sequence shown here is derived from an EMBL/GenBank/DDBJ whole genome shotgun (WGS) entry which is preliminary data.</text>
</comment>
<comment type="similarity">
    <text evidence="5">Belongs to the GART family.</text>
</comment>
<dbReference type="SUPFAM" id="SSF53328">
    <property type="entry name" value="Formyltransferase"/>
    <property type="match status" value="1"/>
</dbReference>
<dbReference type="EC" id="2.1.2.2" evidence="2"/>
<dbReference type="GO" id="GO:0004644">
    <property type="term" value="F:phosphoribosylglycinamide formyltransferase activity"/>
    <property type="evidence" value="ECO:0007669"/>
    <property type="project" value="UniProtKB-EC"/>
</dbReference>
<comment type="catalytic activity">
    <reaction evidence="8">
        <text>N(1)-(5-phospho-beta-D-ribosyl)glycinamide + (6R)-10-formyltetrahydrofolate = N(2)-formyl-N(1)-(5-phospho-beta-D-ribosyl)glycinamide + (6S)-5,6,7,8-tetrahydrofolate + H(+)</text>
        <dbReference type="Rhea" id="RHEA:15053"/>
        <dbReference type="ChEBI" id="CHEBI:15378"/>
        <dbReference type="ChEBI" id="CHEBI:57453"/>
        <dbReference type="ChEBI" id="CHEBI:143788"/>
        <dbReference type="ChEBI" id="CHEBI:147286"/>
        <dbReference type="ChEBI" id="CHEBI:195366"/>
        <dbReference type="EC" id="2.1.2.2"/>
    </reaction>
</comment>
<dbReference type="Gene3D" id="3.40.50.170">
    <property type="entry name" value="Formyl transferase, N-terminal domain"/>
    <property type="match status" value="1"/>
</dbReference>
<comment type="pathway">
    <text evidence="1">Purine metabolism; IMP biosynthesis via de novo pathway; N(2)-formyl-N(1)-(5-phospho-D-ribosyl)glycinamide from N(1)-(5-phospho-D-ribosyl)glycinamide (10-formyl THF route): step 1/1.</text>
</comment>
<keyword evidence="4" id="KW-0658">Purine biosynthesis</keyword>
<evidence type="ECO:0000259" key="9">
    <source>
        <dbReference type="Pfam" id="PF00551"/>
    </source>
</evidence>
<evidence type="ECO:0000256" key="7">
    <source>
        <dbReference type="ARBA" id="ARBA00041682"/>
    </source>
</evidence>
<evidence type="ECO:0000256" key="6">
    <source>
        <dbReference type="ARBA" id="ARBA00041324"/>
    </source>
</evidence>